<dbReference type="SUPFAM" id="SSF52058">
    <property type="entry name" value="L domain-like"/>
    <property type="match status" value="1"/>
</dbReference>
<comment type="similarity">
    <text evidence="2">Belongs to the RLP family.</text>
</comment>
<comment type="subcellular location">
    <subcellularLocation>
        <location evidence="1">Cell membrane</location>
        <topology evidence="1">Single-pass type I membrane protein</topology>
    </subcellularLocation>
</comment>
<evidence type="ECO:0008006" key="12">
    <source>
        <dbReference type="Google" id="ProtNLM"/>
    </source>
</evidence>
<evidence type="ECO:0000256" key="7">
    <source>
        <dbReference type="ARBA" id="ARBA00023136"/>
    </source>
</evidence>
<dbReference type="Pfam" id="PF00560">
    <property type="entry name" value="LRR_1"/>
    <property type="match status" value="1"/>
</dbReference>
<feature type="signal peptide" evidence="10">
    <location>
        <begin position="1"/>
        <end position="23"/>
    </location>
</feature>
<dbReference type="AlphaFoldDB" id="A0A5K0Y7U0"/>
<evidence type="ECO:0000256" key="3">
    <source>
        <dbReference type="ARBA" id="ARBA00022475"/>
    </source>
</evidence>
<dbReference type="PANTHER" id="PTHR48052">
    <property type="entry name" value="UNNAMED PRODUCT"/>
    <property type="match status" value="1"/>
</dbReference>
<dbReference type="InterPro" id="IPR032675">
    <property type="entry name" value="LRR_dom_sf"/>
</dbReference>
<keyword evidence="7" id="KW-0472">Membrane</keyword>
<protein>
    <recommendedName>
        <fullName evidence="12">Leucine-rich repeat-containing N-terminal plant-type domain-containing protein</fullName>
    </recommendedName>
</protein>
<evidence type="ECO:0000256" key="9">
    <source>
        <dbReference type="ARBA" id="ARBA00023180"/>
    </source>
</evidence>
<dbReference type="Gramene" id="NC11G0293610.1">
    <property type="protein sequence ID" value="NC11G0293610.1:cds"/>
    <property type="gene ID" value="NC11G0293610"/>
</dbReference>
<evidence type="ECO:0000256" key="8">
    <source>
        <dbReference type="ARBA" id="ARBA00023170"/>
    </source>
</evidence>
<keyword evidence="3" id="KW-1003">Cell membrane</keyword>
<evidence type="ECO:0000256" key="2">
    <source>
        <dbReference type="ARBA" id="ARBA00009592"/>
    </source>
</evidence>
<name>A0A5K0Y7U0_9MAGN</name>
<evidence type="ECO:0000313" key="11">
    <source>
        <dbReference type="EMBL" id="VVV73468.1"/>
    </source>
</evidence>
<gene>
    <name evidence="11" type="ORF">NYM_LOCUS7463</name>
</gene>
<dbReference type="PANTHER" id="PTHR48052:SF8">
    <property type="entry name" value="LRR RECEPTOR-LIKE SERINE_THREONINE-PROTEIN KINASE FLS2"/>
    <property type="match status" value="1"/>
</dbReference>
<accession>A0A5K0Y7U0</accession>
<evidence type="ECO:0000256" key="4">
    <source>
        <dbReference type="ARBA" id="ARBA00022692"/>
    </source>
</evidence>
<keyword evidence="5 10" id="KW-0732">Signal</keyword>
<evidence type="ECO:0000256" key="6">
    <source>
        <dbReference type="ARBA" id="ARBA00022989"/>
    </source>
</evidence>
<feature type="chain" id="PRO_5023896763" description="Leucine-rich repeat-containing N-terminal plant-type domain-containing protein" evidence="10">
    <location>
        <begin position="24"/>
        <end position="163"/>
    </location>
</feature>
<dbReference type="GO" id="GO:0005886">
    <property type="term" value="C:plasma membrane"/>
    <property type="evidence" value="ECO:0007669"/>
    <property type="project" value="UniProtKB-SubCell"/>
</dbReference>
<keyword evidence="6" id="KW-1133">Transmembrane helix</keyword>
<sequence length="163" mass="17412">MVGLVSLDLAYTWLIGTIPASMARLCNLTYLSLNHNGLIGAIPSGIGGLPLIHNLDLNYDRLRGQVPFRKEVVERLGPKLKLTGNNGLCLGSEIVGTGLVRLDVNGCISDNVAQSLARDGSVVSSSGSSLGTAWLWPCCLLTSSRYDTSVLFHSFFLLSFCLA</sequence>
<keyword evidence="8" id="KW-0675">Receptor</keyword>
<keyword evidence="4" id="KW-0812">Transmembrane</keyword>
<reference evidence="11" key="1">
    <citation type="submission" date="2019-09" db="EMBL/GenBank/DDBJ databases">
        <authorList>
            <person name="Zhang L."/>
        </authorList>
    </citation>
    <scope>NUCLEOTIDE SEQUENCE</scope>
</reference>
<dbReference type="InterPro" id="IPR001611">
    <property type="entry name" value="Leu-rich_rpt"/>
</dbReference>
<evidence type="ECO:0000256" key="1">
    <source>
        <dbReference type="ARBA" id="ARBA00004251"/>
    </source>
</evidence>
<proteinExistence type="inferred from homology"/>
<organism evidence="11">
    <name type="scientific">Nymphaea colorata</name>
    <name type="common">pocket water lily</name>
    <dbReference type="NCBI Taxonomy" id="210225"/>
    <lineage>
        <taxon>Eukaryota</taxon>
        <taxon>Viridiplantae</taxon>
        <taxon>Streptophyta</taxon>
        <taxon>Embryophyta</taxon>
        <taxon>Tracheophyta</taxon>
        <taxon>Spermatophyta</taxon>
        <taxon>Magnoliopsida</taxon>
        <taxon>Nymphaeales</taxon>
        <taxon>Nymphaeaceae</taxon>
        <taxon>Nymphaea</taxon>
    </lineage>
</organism>
<keyword evidence="9" id="KW-0325">Glycoprotein</keyword>
<evidence type="ECO:0000256" key="5">
    <source>
        <dbReference type="ARBA" id="ARBA00022729"/>
    </source>
</evidence>
<dbReference type="Gene3D" id="3.80.10.10">
    <property type="entry name" value="Ribonuclease Inhibitor"/>
    <property type="match status" value="1"/>
</dbReference>
<evidence type="ECO:0000256" key="10">
    <source>
        <dbReference type="SAM" id="SignalP"/>
    </source>
</evidence>
<dbReference type="EMBL" id="LR721776">
    <property type="protein sequence ID" value="VVV73468.1"/>
    <property type="molecule type" value="Genomic_DNA"/>
</dbReference>